<dbReference type="Proteomes" id="UP000184123">
    <property type="component" value="Unassembled WGS sequence"/>
</dbReference>
<organism evidence="1 2">
    <name type="scientific">Halomonas cupida</name>
    <dbReference type="NCBI Taxonomy" id="44933"/>
    <lineage>
        <taxon>Bacteria</taxon>
        <taxon>Pseudomonadati</taxon>
        <taxon>Pseudomonadota</taxon>
        <taxon>Gammaproteobacteria</taxon>
        <taxon>Oceanospirillales</taxon>
        <taxon>Halomonadaceae</taxon>
        <taxon>Halomonas</taxon>
    </lineage>
</organism>
<proteinExistence type="predicted"/>
<evidence type="ECO:0000313" key="1">
    <source>
        <dbReference type="EMBL" id="SHM52341.1"/>
    </source>
</evidence>
<name>A0A1M7JHF6_9GAMM</name>
<sequence length="134" mass="14053">MTGLTKRCVFYGTLPCSQAHVEICLLGPGVSGSQLRATSYELRATSYELRATSSMVPPHGSQTTPATCGELPSANLMITRLGSGFGVRGSGFGVRGSGFGVRGSGFGSSVACSQLEARGWVYLLERSVLEARRS</sequence>
<dbReference type="EMBL" id="FRCA01000009">
    <property type="protein sequence ID" value="SHM52341.1"/>
    <property type="molecule type" value="Genomic_DNA"/>
</dbReference>
<reference evidence="1 2" key="1">
    <citation type="submission" date="2016-11" db="EMBL/GenBank/DDBJ databases">
        <authorList>
            <person name="Jaros S."/>
            <person name="Januszkiewicz K."/>
            <person name="Wedrychowicz H."/>
        </authorList>
    </citation>
    <scope>NUCLEOTIDE SEQUENCE [LARGE SCALE GENOMIC DNA]</scope>
    <source>
        <strain evidence="1 2">DSM 4740</strain>
    </source>
</reference>
<protein>
    <submittedName>
        <fullName evidence="1">Uncharacterized protein</fullName>
    </submittedName>
</protein>
<gene>
    <name evidence="1" type="ORF">SAMN05660971_03161</name>
</gene>
<evidence type="ECO:0000313" key="2">
    <source>
        <dbReference type="Proteomes" id="UP000184123"/>
    </source>
</evidence>
<accession>A0A1M7JHF6</accession>
<dbReference type="AlphaFoldDB" id="A0A1M7JHF6"/>